<dbReference type="RefSeq" id="XP_015662350.1">
    <property type="nucleotide sequence ID" value="XM_015798872.1"/>
</dbReference>
<keyword evidence="3" id="KW-1185">Reference proteome</keyword>
<dbReference type="EMBL" id="LGTL01000003">
    <property type="protein sequence ID" value="KPA83912.1"/>
    <property type="molecule type" value="Genomic_DNA"/>
</dbReference>
<evidence type="ECO:0000313" key="3">
    <source>
        <dbReference type="Proteomes" id="UP000037923"/>
    </source>
</evidence>
<proteinExistence type="predicted"/>
<dbReference type="Proteomes" id="UP000037923">
    <property type="component" value="Unassembled WGS sequence"/>
</dbReference>
<feature type="compositionally biased region" description="Polar residues" evidence="1">
    <location>
        <begin position="89"/>
        <end position="106"/>
    </location>
</feature>
<feature type="region of interest" description="Disordered" evidence="1">
    <location>
        <begin position="28"/>
        <end position="47"/>
    </location>
</feature>
<dbReference type="RefSeq" id="XP_015662351.1">
    <property type="nucleotide sequence ID" value="XM_015798873.1"/>
</dbReference>
<dbReference type="EMBL" id="LGTL01000003">
    <property type="protein sequence ID" value="KPA83911.1"/>
    <property type="molecule type" value="Genomic_DNA"/>
</dbReference>
<feature type="compositionally biased region" description="Low complexity" evidence="1">
    <location>
        <begin position="237"/>
        <end position="253"/>
    </location>
</feature>
<dbReference type="GeneID" id="26902381"/>
<sequence>MSDPEVDAYNTARCLFVQLRQAQEAGNRHIKGPPATTNASPHQESYSRLPTSIITAVAAGSPNPLSDRAVPSQHPNAAGRSSPCHANTAGGSTVPSAPQRTCSSTGEEMGLLPTPPSSLHASESSKKRWWRRGRSDVPPRPSSRTSSASAHRSNNSPREERGEDAASIGRSQDTAARDVQRWKDTIHDTLRQQSSALEKRLSVLLNTHVVAALAAAAPPPGLHSATRSLTGTAVQRSGSSPLPPISSASPSPSIVRESKKDGQQENCAEAVTVMNVETKRDHRRHCMPAALSPSPSLSAAFSFDLPVPLRVVAAGYAATIFLQTPAQENANAAGEQVHHRIEDARVDAAVTGHTKSSTLSNAAPAKRQQTGMLTGKTPQKAPRTLREQLQEWSVAATAKGTTPPSSITDKRHAVLADARVASLLSQLYCVQHASVSADITTASPATAIAANSPLLPNLPAPLAARDDGHAGVGEADAPMQCTVWEYVSRSAPSIPHAAFSAEQKALRPPDRQEGSNFTGPKTSHTTVAMLKAAWQCHRHSRRNDDDGRGKASHTRTHGSQDAVNGVDVPPAPCCPSSVFYGGRLRTADPLCGMSDGEWDVLQASVRATQQLRARVSKAVPPNDGSSTSPLCAFSPFCKQFRGAALAREHIVVSYSFPPCKLDALPAAATSAEPSWPALRLHTSWVVCVEVDAVHAAWLRRALLDAATTSLSPTTHGAASSLEGVRTEVVASLHLLDRVSW</sequence>
<evidence type="ECO:0000313" key="2">
    <source>
        <dbReference type="EMBL" id="KPA83911.1"/>
    </source>
</evidence>
<feature type="compositionally biased region" description="Polar residues" evidence="1">
    <location>
        <begin position="225"/>
        <end position="236"/>
    </location>
</feature>
<feature type="compositionally biased region" description="Basic and acidic residues" evidence="1">
    <location>
        <begin position="504"/>
        <end position="513"/>
    </location>
</feature>
<feature type="compositionally biased region" description="Polar residues" evidence="1">
    <location>
        <begin position="35"/>
        <end position="47"/>
    </location>
</feature>
<feature type="compositionally biased region" description="Low complexity" evidence="1">
    <location>
        <begin position="142"/>
        <end position="156"/>
    </location>
</feature>
<feature type="region of interest" description="Disordered" evidence="1">
    <location>
        <begin position="353"/>
        <end position="382"/>
    </location>
</feature>
<accession>A0A0N0DYB7</accession>
<dbReference type="VEuPathDB" id="TriTrypDB:LpyrH10_03_2370"/>
<evidence type="ECO:0000256" key="1">
    <source>
        <dbReference type="SAM" id="MobiDB-lite"/>
    </source>
</evidence>
<feature type="region of interest" description="Disordered" evidence="1">
    <location>
        <begin position="59"/>
        <end position="177"/>
    </location>
</feature>
<dbReference type="AlphaFoldDB" id="A0A0N0DYB7"/>
<dbReference type="OMA" id="WEYLPIS"/>
<feature type="region of interest" description="Disordered" evidence="1">
    <location>
        <begin position="502"/>
        <end position="522"/>
    </location>
</feature>
<organism evidence="2 3">
    <name type="scientific">Leptomonas pyrrhocoris</name>
    <name type="common">Firebug parasite</name>
    <dbReference type="NCBI Taxonomy" id="157538"/>
    <lineage>
        <taxon>Eukaryota</taxon>
        <taxon>Discoba</taxon>
        <taxon>Euglenozoa</taxon>
        <taxon>Kinetoplastea</taxon>
        <taxon>Metakinetoplastina</taxon>
        <taxon>Trypanosomatida</taxon>
        <taxon>Trypanosomatidae</taxon>
        <taxon>Leishmaniinae</taxon>
        <taxon>Leptomonas</taxon>
    </lineage>
</organism>
<comment type="caution">
    <text evidence="2">The sequence shown here is derived from an EMBL/GenBank/DDBJ whole genome shotgun (WGS) entry which is preliminary data.</text>
</comment>
<name>A0A0N0DYB7_LEPPY</name>
<feature type="region of interest" description="Disordered" evidence="1">
    <location>
        <begin position="536"/>
        <end position="568"/>
    </location>
</feature>
<dbReference type="OrthoDB" id="264849at2759"/>
<feature type="compositionally biased region" description="Polar residues" evidence="1">
    <location>
        <begin position="353"/>
        <end position="372"/>
    </location>
</feature>
<gene>
    <name evidence="2" type="ORF">ABB37_02086</name>
</gene>
<feature type="region of interest" description="Disordered" evidence="1">
    <location>
        <begin position="218"/>
        <end position="266"/>
    </location>
</feature>
<protein>
    <submittedName>
        <fullName evidence="2">Uncharacterized protein</fullName>
    </submittedName>
</protein>
<reference evidence="2 3" key="1">
    <citation type="submission" date="2015-07" db="EMBL/GenBank/DDBJ databases">
        <title>High-quality genome of monoxenous trypanosomatid Leptomonas pyrrhocoris.</title>
        <authorList>
            <person name="Flegontov P."/>
            <person name="Butenko A."/>
            <person name="Firsov S."/>
            <person name="Vlcek C."/>
            <person name="Logacheva M.D."/>
            <person name="Field M."/>
            <person name="Filatov D."/>
            <person name="Flegontova O."/>
            <person name="Gerasimov E."/>
            <person name="Jackson A.P."/>
            <person name="Kelly S."/>
            <person name="Opperdoes F."/>
            <person name="O'Reilly A."/>
            <person name="Votypka J."/>
            <person name="Yurchenko V."/>
            <person name="Lukes J."/>
        </authorList>
    </citation>
    <scope>NUCLEOTIDE SEQUENCE [LARGE SCALE GENOMIC DNA]</scope>
    <source>
        <strain evidence="2">H10</strain>
    </source>
</reference>